<evidence type="ECO:0000313" key="3">
    <source>
        <dbReference type="Proteomes" id="UP000245207"/>
    </source>
</evidence>
<evidence type="ECO:0000256" key="1">
    <source>
        <dbReference type="SAM" id="MobiDB-lite"/>
    </source>
</evidence>
<feature type="region of interest" description="Disordered" evidence="1">
    <location>
        <begin position="26"/>
        <end position="89"/>
    </location>
</feature>
<evidence type="ECO:0000313" key="2">
    <source>
        <dbReference type="EMBL" id="PWA39816.1"/>
    </source>
</evidence>
<sequence length="89" mass="10391">MRMVKWAAELEEYDIEYGTEGYFEGHMDKPAEVEETNMSSNRKTLEAKKEETHQVDDLKMHETSHNSKKGKRLVEPRFESGLEQQASTQ</sequence>
<gene>
    <name evidence="2" type="ORF">CTI12_AA568550</name>
</gene>
<dbReference type="Proteomes" id="UP000245207">
    <property type="component" value="Unassembled WGS sequence"/>
</dbReference>
<organism evidence="2 3">
    <name type="scientific">Artemisia annua</name>
    <name type="common">Sweet wormwood</name>
    <dbReference type="NCBI Taxonomy" id="35608"/>
    <lineage>
        <taxon>Eukaryota</taxon>
        <taxon>Viridiplantae</taxon>
        <taxon>Streptophyta</taxon>
        <taxon>Embryophyta</taxon>
        <taxon>Tracheophyta</taxon>
        <taxon>Spermatophyta</taxon>
        <taxon>Magnoliopsida</taxon>
        <taxon>eudicotyledons</taxon>
        <taxon>Gunneridae</taxon>
        <taxon>Pentapetalae</taxon>
        <taxon>asterids</taxon>
        <taxon>campanulids</taxon>
        <taxon>Asterales</taxon>
        <taxon>Asteraceae</taxon>
        <taxon>Asteroideae</taxon>
        <taxon>Anthemideae</taxon>
        <taxon>Artemisiinae</taxon>
        <taxon>Artemisia</taxon>
    </lineage>
</organism>
<name>A0A2U1KST7_ARTAN</name>
<proteinExistence type="predicted"/>
<keyword evidence="3" id="KW-1185">Reference proteome</keyword>
<dbReference type="AlphaFoldDB" id="A0A2U1KST7"/>
<protein>
    <submittedName>
        <fullName evidence="2">Uncharacterized protein</fullName>
    </submittedName>
</protein>
<accession>A0A2U1KST7</accession>
<feature type="compositionally biased region" description="Basic and acidic residues" evidence="1">
    <location>
        <begin position="43"/>
        <end position="65"/>
    </location>
</feature>
<dbReference type="EMBL" id="PKPP01014309">
    <property type="protein sequence ID" value="PWA39816.1"/>
    <property type="molecule type" value="Genomic_DNA"/>
</dbReference>
<comment type="caution">
    <text evidence="2">The sequence shown here is derived from an EMBL/GenBank/DDBJ whole genome shotgun (WGS) entry which is preliminary data.</text>
</comment>
<reference evidence="2 3" key="1">
    <citation type="journal article" date="2018" name="Mol. Plant">
        <title>The genome of Artemisia annua provides insight into the evolution of Asteraceae family and artemisinin biosynthesis.</title>
        <authorList>
            <person name="Shen Q."/>
            <person name="Zhang L."/>
            <person name="Liao Z."/>
            <person name="Wang S."/>
            <person name="Yan T."/>
            <person name="Shi P."/>
            <person name="Liu M."/>
            <person name="Fu X."/>
            <person name="Pan Q."/>
            <person name="Wang Y."/>
            <person name="Lv Z."/>
            <person name="Lu X."/>
            <person name="Zhang F."/>
            <person name="Jiang W."/>
            <person name="Ma Y."/>
            <person name="Chen M."/>
            <person name="Hao X."/>
            <person name="Li L."/>
            <person name="Tang Y."/>
            <person name="Lv G."/>
            <person name="Zhou Y."/>
            <person name="Sun X."/>
            <person name="Brodelius P.E."/>
            <person name="Rose J.K.C."/>
            <person name="Tang K."/>
        </authorList>
    </citation>
    <scope>NUCLEOTIDE SEQUENCE [LARGE SCALE GENOMIC DNA]</scope>
    <source>
        <strain evidence="3">cv. Huhao1</strain>
        <tissue evidence="2">Leaf</tissue>
    </source>
</reference>